<keyword evidence="6 8" id="KW-1133">Transmembrane helix</keyword>
<protein>
    <submittedName>
        <fullName evidence="10">Multidrug resistance transporter, Bcr/CflA family</fullName>
    </submittedName>
</protein>
<evidence type="ECO:0000313" key="10">
    <source>
        <dbReference type="EMBL" id="EPR68184.1"/>
    </source>
</evidence>
<evidence type="ECO:0000256" key="8">
    <source>
        <dbReference type="SAM" id="Phobius"/>
    </source>
</evidence>
<dbReference type="EMBL" id="ATNM01000109">
    <property type="protein sequence ID" value="EPR68184.1"/>
    <property type="molecule type" value="Genomic_DNA"/>
</dbReference>
<dbReference type="PANTHER" id="PTHR43124">
    <property type="entry name" value="PURINE EFFLUX PUMP PBUE"/>
    <property type="match status" value="1"/>
</dbReference>
<feature type="transmembrane region" description="Helical" evidence="8">
    <location>
        <begin position="166"/>
        <end position="184"/>
    </location>
</feature>
<feature type="transmembrane region" description="Helical" evidence="8">
    <location>
        <begin position="218"/>
        <end position="236"/>
    </location>
</feature>
<dbReference type="AlphaFoldDB" id="S7WN94"/>
<feature type="transmembrane region" description="Helical" evidence="8">
    <location>
        <begin position="81"/>
        <end position="99"/>
    </location>
</feature>
<feature type="transmembrane region" description="Helical" evidence="8">
    <location>
        <begin position="311"/>
        <end position="334"/>
    </location>
</feature>
<dbReference type="SUPFAM" id="SSF103473">
    <property type="entry name" value="MFS general substrate transporter"/>
    <property type="match status" value="1"/>
</dbReference>
<sequence length="411" mass="44766">MFIIMKEQKSYFILVLILGALSTISPFSVDMYLPAFPAIADSLSTSISNVQLSLTSYLIGIAIGQLFYGPLLDRFGRKKPLYIGLWIYVVTSIGCSFTSSVESLIFMRFMQAVGGCVGMVAAQALVRDIFPVNKIAQAFAMLTLVIAVSPMIAPTLGGYITAHFHWHWLFIILSILCTLIIFACKWQLPDGADPDPSVSLKPKAVTYKYIEVLKDKQYLTYILVGGIAGAAPFAYIAGSSDVFINIYGLSVTEYGWLFAFLSIAMIGATQLNHILLNHFSNRTIVITALCYQLVIGFIMVVGVWANIFNVYFLIGMMFIFLTGHGLSVPNSAAISLAPFTKNAGSAAAMMGFMRMAIGGIVSALVSVFHNGTAIPMVFLMASCILIAGLVLLKYFHSTGELLSRYRNSKAS</sequence>
<evidence type="ECO:0000256" key="5">
    <source>
        <dbReference type="ARBA" id="ARBA00022692"/>
    </source>
</evidence>
<dbReference type="eggNOG" id="COG2814">
    <property type="taxonomic scope" value="Bacteria"/>
</dbReference>
<dbReference type="Gene3D" id="1.20.1720.10">
    <property type="entry name" value="Multidrug resistance protein D"/>
    <property type="match status" value="1"/>
</dbReference>
<proteinExistence type="inferred from homology"/>
<dbReference type="GO" id="GO:1990961">
    <property type="term" value="P:xenobiotic detoxification by transmembrane export across the plasma membrane"/>
    <property type="evidence" value="ECO:0007669"/>
    <property type="project" value="InterPro"/>
</dbReference>
<feature type="transmembrane region" description="Helical" evidence="8">
    <location>
        <begin position="374"/>
        <end position="395"/>
    </location>
</feature>
<accession>S7WN94</accession>
<gene>
    <name evidence="10" type="ORF">ADICYQ_2904</name>
</gene>
<dbReference type="CDD" id="cd17320">
    <property type="entry name" value="MFS_MdfA_MDR_like"/>
    <property type="match status" value="1"/>
</dbReference>
<organism evidence="10 11">
    <name type="scientific">Cyclobacterium qasimii M12-11B</name>
    <dbReference type="NCBI Taxonomy" id="641524"/>
    <lineage>
        <taxon>Bacteria</taxon>
        <taxon>Pseudomonadati</taxon>
        <taxon>Bacteroidota</taxon>
        <taxon>Cytophagia</taxon>
        <taxon>Cytophagales</taxon>
        <taxon>Cyclobacteriaceae</taxon>
        <taxon>Cyclobacterium</taxon>
    </lineage>
</organism>
<dbReference type="PROSITE" id="PS50850">
    <property type="entry name" value="MFS"/>
    <property type="match status" value="1"/>
</dbReference>
<dbReference type="GO" id="GO:0005886">
    <property type="term" value="C:plasma membrane"/>
    <property type="evidence" value="ECO:0007669"/>
    <property type="project" value="UniProtKB-SubCell"/>
</dbReference>
<comment type="caution">
    <text evidence="10">The sequence shown here is derived from an EMBL/GenBank/DDBJ whole genome shotgun (WGS) entry which is preliminary data.</text>
</comment>
<dbReference type="PRINTS" id="PR01036">
    <property type="entry name" value="TCRTETB"/>
</dbReference>
<comment type="similarity">
    <text evidence="2">Belongs to the major facilitator superfamily. Bcr/CmlA family.</text>
</comment>
<evidence type="ECO:0000256" key="2">
    <source>
        <dbReference type="ARBA" id="ARBA00006236"/>
    </source>
</evidence>
<dbReference type="InterPro" id="IPR050189">
    <property type="entry name" value="MFS_Efflux_Transporters"/>
</dbReference>
<evidence type="ECO:0000256" key="1">
    <source>
        <dbReference type="ARBA" id="ARBA00004651"/>
    </source>
</evidence>
<evidence type="ECO:0000256" key="4">
    <source>
        <dbReference type="ARBA" id="ARBA00022475"/>
    </source>
</evidence>
<evidence type="ECO:0000313" key="11">
    <source>
        <dbReference type="Proteomes" id="UP000014974"/>
    </source>
</evidence>
<feature type="transmembrane region" description="Helical" evidence="8">
    <location>
        <begin position="283"/>
        <end position="305"/>
    </location>
</feature>
<dbReference type="InterPro" id="IPR020846">
    <property type="entry name" value="MFS_dom"/>
</dbReference>
<keyword evidence="3" id="KW-0813">Transport</keyword>
<dbReference type="InterPro" id="IPR011701">
    <property type="entry name" value="MFS"/>
</dbReference>
<keyword evidence="5 8" id="KW-0812">Transmembrane</keyword>
<dbReference type="FunFam" id="1.20.1720.10:FF:000005">
    <property type="entry name" value="Bcr/CflA family efflux transporter"/>
    <property type="match status" value="1"/>
</dbReference>
<dbReference type="GO" id="GO:0042910">
    <property type="term" value="F:xenobiotic transmembrane transporter activity"/>
    <property type="evidence" value="ECO:0007669"/>
    <property type="project" value="InterPro"/>
</dbReference>
<dbReference type="InterPro" id="IPR004812">
    <property type="entry name" value="Efflux_drug-R_Bcr/CmlA"/>
</dbReference>
<dbReference type="PATRIC" id="fig|641524.5.peg.2878"/>
<evidence type="ECO:0000256" key="7">
    <source>
        <dbReference type="ARBA" id="ARBA00023136"/>
    </source>
</evidence>
<feature type="transmembrane region" description="Helical" evidence="8">
    <location>
        <begin position="50"/>
        <end position="69"/>
    </location>
</feature>
<reference evidence="10 11" key="1">
    <citation type="journal article" date="2013" name="Genome Announc.">
        <title>Draft Genome Sequence of Cyclobacterium qasimii Strain M12-11BT, Isolated from Arctic Marine Sediment.</title>
        <authorList>
            <person name="Shivaji S."/>
            <person name="Ara S."/>
            <person name="Singh A."/>
            <person name="Kumar Pinnaka A."/>
        </authorList>
    </citation>
    <scope>NUCLEOTIDE SEQUENCE [LARGE SCALE GENOMIC DNA]</scope>
    <source>
        <strain evidence="10 11">M12-11B</strain>
    </source>
</reference>
<dbReference type="InterPro" id="IPR036259">
    <property type="entry name" value="MFS_trans_sf"/>
</dbReference>
<keyword evidence="4" id="KW-1003">Cell membrane</keyword>
<evidence type="ECO:0000259" key="9">
    <source>
        <dbReference type="PROSITE" id="PS50850"/>
    </source>
</evidence>
<keyword evidence="7 8" id="KW-0472">Membrane</keyword>
<dbReference type="Pfam" id="PF07690">
    <property type="entry name" value="MFS_1"/>
    <property type="match status" value="1"/>
</dbReference>
<dbReference type="NCBIfam" id="TIGR00710">
    <property type="entry name" value="efflux_Bcr_CflA"/>
    <property type="match status" value="1"/>
</dbReference>
<dbReference type="STRING" id="641524.ADICYQ_2904"/>
<dbReference type="PANTHER" id="PTHR43124:SF3">
    <property type="entry name" value="CHLORAMPHENICOL EFFLUX PUMP RV0191"/>
    <property type="match status" value="1"/>
</dbReference>
<feature type="transmembrane region" description="Helical" evidence="8">
    <location>
        <begin position="138"/>
        <end position="160"/>
    </location>
</feature>
<evidence type="ECO:0000256" key="3">
    <source>
        <dbReference type="ARBA" id="ARBA00022448"/>
    </source>
</evidence>
<name>S7WN94_9BACT</name>
<feature type="transmembrane region" description="Helical" evidence="8">
    <location>
        <begin position="256"/>
        <end position="276"/>
    </location>
</feature>
<feature type="domain" description="Major facilitator superfamily (MFS) profile" evidence="9">
    <location>
        <begin position="14"/>
        <end position="400"/>
    </location>
</feature>
<feature type="transmembrane region" description="Helical" evidence="8">
    <location>
        <begin position="346"/>
        <end position="368"/>
    </location>
</feature>
<evidence type="ECO:0000256" key="6">
    <source>
        <dbReference type="ARBA" id="ARBA00022989"/>
    </source>
</evidence>
<comment type="subcellular location">
    <subcellularLocation>
        <location evidence="1">Cell membrane</location>
        <topology evidence="1">Multi-pass membrane protein</topology>
    </subcellularLocation>
</comment>
<dbReference type="Proteomes" id="UP000014974">
    <property type="component" value="Unassembled WGS sequence"/>
</dbReference>